<organism evidence="2 3">
    <name type="scientific">Porites lobata</name>
    <dbReference type="NCBI Taxonomy" id="104759"/>
    <lineage>
        <taxon>Eukaryota</taxon>
        <taxon>Metazoa</taxon>
        <taxon>Cnidaria</taxon>
        <taxon>Anthozoa</taxon>
        <taxon>Hexacorallia</taxon>
        <taxon>Scleractinia</taxon>
        <taxon>Fungiina</taxon>
        <taxon>Poritidae</taxon>
        <taxon>Porites</taxon>
    </lineage>
</organism>
<evidence type="ECO:0000313" key="3">
    <source>
        <dbReference type="Proteomes" id="UP001159405"/>
    </source>
</evidence>
<reference evidence="2 3" key="1">
    <citation type="submission" date="2022-05" db="EMBL/GenBank/DDBJ databases">
        <authorList>
            <consortium name="Genoscope - CEA"/>
            <person name="William W."/>
        </authorList>
    </citation>
    <scope>NUCLEOTIDE SEQUENCE [LARGE SCALE GENOMIC DNA]</scope>
</reference>
<comment type="caution">
    <text evidence="2">The sequence shown here is derived from an EMBL/GenBank/DDBJ whole genome shotgun (WGS) entry which is preliminary data.</text>
</comment>
<feature type="compositionally biased region" description="Basic and acidic residues" evidence="1">
    <location>
        <begin position="101"/>
        <end position="113"/>
    </location>
</feature>
<evidence type="ECO:0000313" key="2">
    <source>
        <dbReference type="EMBL" id="CAH3155986.1"/>
    </source>
</evidence>
<feature type="region of interest" description="Disordered" evidence="1">
    <location>
        <begin position="101"/>
        <end position="126"/>
    </location>
</feature>
<protein>
    <submittedName>
        <fullName evidence="2">Uncharacterized protein</fullName>
    </submittedName>
</protein>
<accession>A0ABN8Q2L6</accession>
<dbReference type="EMBL" id="CALNXK010000103">
    <property type="protein sequence ID" value="CAH3155986.1"/>
    <property type="molecule type" value="Genomic_DNA"/>
</dbReference>
<dbReference type="Proteomes" id="UP001159405">
    <property type="component" value="Unassembled WGS sequence"/>
</dbReference>
<feature type="non-terminal residue" evidence="2">
    <location>
        <position position="213"/>
    </location>
</feature>
<gene>
    <name evidence="2" type="ORF">PLOB_00001713</name>
</gene>
<keyword evidence="3" id="KW-1185">Reference proteome</keyword>
<sequence length="213" mass="24424">MDKIIGKDRVVCGLKLRQGNGYIVERPLQHVCNLETGGENPDYKLNPEAEVFVPRSTLHTRKHTSLPHAQDSVAQGWNKGTKKDVEPNHIKIFVFRKDKRTQEDSARDHRDNLNVKNQFNPRRPQDRQLTNERVSSLINHIIQNIPSTCALNSIGHTKDDSLPELLLNFFMSSEEMKGNLLRPSVLTLYEMRIFMSRTHSTESTSLKISIETP</sequence>
<proteinExistence type="predicted"/>
<evidence type="ECO:0000256" key="1">
    <source>
        <dbReference type="SAM" id="MobiDB-lite"/>
    </source>
</evidence>
<name>A0ABN8Q2L6_9CNID</name>